<sequence length="218" mass="24053">MTEDEGETGGSSAPCFAHLLVDGQPVDAETARDVSRFRRAERARLVAARALSSEERDRATAALIEGLDRIVTLEAGMNVAAYWPIRGEPDLRPWMERADAAGARVLLPVVVEENEPLEFHTWRPGCRMTRGFWNILVPADGERHAPDLVIAPLVGVDDELYRLGNGGGYYDRTLAQLAPRPRVIGVGFSGCHLPSIYPMPWDVPMSELLLSDGTHKKR</sequence>
<dbReference type="NCBIfam" id="TIGR02727">
    <property type="entry name" value="MTHFS_bact"/>
    <property type="match status" value="1"/>
</dbReference>
<dbReference type="PANTHER" id="PTHR23407:SF1">
    <property type="entry name" value="5-FORMYLTETRAHYDROFOLATE CYCLO-LIGASE"/>
    <property type="match status" value="1"/>
</dbReference>
<evidence type="ECO:0000256" key="2">
    <source>
        <dbReference type="ARBA" id="ARBA00022741"/>
    </source>
</evidence>
<dbReference type="eggNOG" id="COG0212">
    <property type="taxonomic scope" value="Bacteria"/>
</dbReference>
<evidence type="ECO:0000313" key="5">
    <source>
        <dbReference type="EMBL" id="EAQ04123.1"/>
    </source>
</evidence>
<dbReference type="InterPro" id="IPR037171">
    <property type="entry name" value="NagB/RpiA_transferase-like"/>
</dbReference>
<proteinExistence type="inferred from homology"/>
<comment type="similarity">
    <text evidence="1 4">Belongs to the 5-formyltetrahydrofolate cyclo-ligase family.</text>
</comment>
<dbReference type="SUPFAM" id="SSF100950">
    <property type="entry name" value="NagB/RpiA/CoA transferase-like"/>
    <property type="match status" value="1"/>
</dbReference>
<accession>A3TUC7</accession>
<dbReference type="STRING" id="252305.OB2597_08274"/>
<dbReference type="InterPro" id="IPR002698">
    <property type="entry name" value="FTHF_cligase"/>
</dbReference>
<dbReference type="GO" id="GO:0009396">
    <property type="term" value="P:folic acid-containing compound biosynthetic process"/>
    <property type="evidence" value="ECO:0007669"/>
    <property type="project" value="TreeGrafter"/>
</dbReference>
<keyword evidence="2 4" id="KW-0547">Nucleotide-binding</keyword>
<keyword evidence="4" id="KW-0479">Metal-binding</keyword>
<dbReference type="PANTHER" id="PTHR23407">
    <property type="entry name" value="ATPASE INHIBITOR/5-FORMYLTETRAHYDROFOLATE CYCLO-LIGASE"/>
    <property type="match status" value="1"/>
</dbReference>
<comment type="caution">
    <text evidence="5">The sequence shown here is derived from an EMBL/GenBank/DDBJ whole genome shotgun (WGS) entry which is preliminary data.</text>
</comment>
<name>A3TUC7_PSEBH</name>
<dbReference type="GO" id="GO:0030272">
    <property type="term" value="F:5-formyltetrahydrofolate cyclo-ligase activity"/>
    <property type="evidence" value="ECO:0007669"/>
    <property type="project" value="UniProtKB-EC"/>
</dbReference>
<dbReference type="GO" id="GO:0046872">
    <property type="term" value="F:metal ion binding"/>
    <property type="evidence" value="ECO:0007669"/>
    <property type="project" value="UniProtKB-KW"/>
</dbReference>
<keyword evidence="6" id="KW-1185">Reference proteome</keyword>
<evidence type="ECO:0000256" key="1">
    <source>
        <dbReference type="ARBA" id="ARBA00010638"/>
    </source>
</evidence>
<keyword evidence="3 4" id="KW-0067">ATP-binding</keyword>
<dbReference type="EC" id="6.3.3.2" evidence="4"/>
<dbReference type="Pfam" id="PF01812">
    <property type="entry name" value="5-FTHF_cyc-lig"/>
    <property type="match status" value="1"/>
</dbReference>
<protein>
    <recommendedName>
        <fullName evidence="4">5-formyltetrahydrofolate cyclo-ligase</fullName>
        <ecNumber evidence="4">6.3.3.2</ecNumber>
    </recommendedName>
</protein>
<organism evidence="5 6">
    <name type="scientific">Pseudooceanicola batsensis (strain ATCC BAA-863 / DSM 15984 / KCTC 12145 / HTCC2597)</name>
    <name type="common">Oceanicola batsensis</name>
    <dbReference type="NCBI Taxonomy" id="252305"/>
    <lineage>
        <taxon>Bacteria</taxon>
        <taxon>Pseudomonadati</taxon>
        <taxon>Pseudomonadota</taxon>
        <taxon>Alphaproteobacteria</taxon>
        <taxon>Rhodobacterales</taxon>
        <taxon>Paracoccaceae</taxon>
        <taxon>Pseudooceanicola</taxon>
    </lineage>
</organism>
<dbReference type="InterPro" id="IPR024185">
    <property type="entry name" value="FTHF_cligase-like_sf"/>
</dbReference>
<reference evidence="5 6" key="1">
    <citation type="journal article" date="2010" name="J. Bacteriol.">
        <title>Genome sequences of Oceanicola granulosus HTCC2516(T) and Oceanicola batsensis HTCC2597(TDelta).</title>
        <authorList>
            <person name="Thrash J.C."/>
            <person name="Cho J.C."/>
            <person name="Vergin K.L."/>
            <person name="Giovannoni S.J."/>
        </authorList>
    </citation>
    <scope>NUCLEOTIDE SEQUENCE [LARGE SCALE GENOMIC DNA]</scope>
    <source>
        <strain evidence="6">ATCC BAA-863 / DSM 15984 / KCTC 12145 / HTCC2597</strain>
    </source>
</reference>
<gene>
    <name evidence="5" type="ORF">OB2597_08274</name>
</gene>
<dbReference type="GO" id="GO:0005524">
    <property type="term" value="F:ATP binding"/>
    <property type="evidence" value="ECO:0007669"/>
    <property type="project" value="UniProtKB-KW"/>
</dbReference>
<dbReference type="AlphaFoldDB" id="A3TUC7"/>
<dbReference type="OrthoDB" id="9801938at2"/>
<dbReference type="RefSeq" id="WP_009805878.1">
    <property type="nucleotide sequence ID" value="NZ_CH724131.1"/>
</dbReference>
<dbReference type="HOGENOM" id="CLU_066245_0_1_5"/>
<dbReference type="Proteomes" id="UP000004318">
    <property type="component" value="Unassembled WGS sequence"/>
</dbReference>
<evidence type="ECO:0000256" key="3">
    <source>
        <dbReference type="ARBA" id="ARBA00022840"/>
    </source>
</evidence>
<keyword evidence="4" id="KW-0460">Magnesium</keyword>
<evidence type="ECO:0000256" key="4">
    <source>
        <dbReference type="RuleBase" id="RU361279"/>
    </source>
</evidence>
<comment type="cofactor">
    <cofactor evidence="4">
        <name>Mg(2+)</name>
        <dbReference type="ChEBI" id="CHEBI:18420"/>
    </cofactor>
</comment>
<dbReference type="GO" id="GO:0035999">
    <property type="term" value="P:tetrahydrofolate interconversion"/>
    <property type="evidence" value="ECO:0007669"/>
    <property type="project" value="TreeGrafter"/>
</dbReference>
<comment type="catalytic activity">
    <reaction evidence="4">
        <text>(6S)-5-formyl-5,6,7,8-tetrahydrofolate + ATP = (6R)-5,10-methenyltetrahydrofolate + ADP + phosphate</text>
        <dbReference type="Rhea" id="RHEA:10488"/>
        <dbReference type="ChEBI" id="CHEBI:30616"/>
        <dbReference type="ChEBI" id="CHEBI:43474"/>
        <dbReference type="ChEBI" id="CHEBI:57455"/>
        <dbReference type="ChEBI" id="CHEBI:57457"/>
        <dbReference type="ChEBI" id="CHEBI:456216"/>
        <dbReference type="EC" id="6.3.3.2"/>
    </reaction>
</comment>
<evidence type="ECO:0000313" key="6">
    <source>
        <dbReference type="Proteomes" id="UP000004318"/>
    </source>
</evidence>
<dbReference type="EMBL" id="AAMO01000002">
    <property type="protein sequence ID" value="EAQ04123.1"/>
    <property type="molecule type" value="Genomic_DNA"/>
</dbReference>
<dbReference type="Gene3D" id="3.40.50.10420">
    <property type="entry name" value="NagB/RpiA/CoA transferase-like"/>
    <property type="match status" value="1"/>
</dbReference>